<dbReference type="KEGG" id="ehn:H9Q80_16610"/>
<proteinExistence type="inferred from homology"/>
<evidence type="ECO:0000313" key="6">
    <source>
        <dbReference type="EMBL" id="QNM11845.1"/>
    </source>
</evidence>
<comment type="similarity">
    <text evidence="1">Belongs to the ABC transporter superfamily.</text>
</comment>
<sequence length="256" mass="29767">MIDVKHVSVTLSDKKILQDISFQIPQGRILMVLGENGSGKTTLIKSMLQQLPYTGDILYQHQHISHMQEKERAKIFSYVPQIKELAMDMRVEDCIVAGCSRHLSIFEVPSNAQYEQVNALMEKFHLTHIKGKRLDEISGGELQMVYVARAFLQNACVMIMDEPCTYLDFKRQHMFLQETRRLCKEGKTIVLTIHDPNLALQYGDEIILLHKGKLKAHLKKETNDMEKECLRYYNELYGNHFTMSNMIEKGFLIWKE</sequence>
<dbReference type="InterPro" id="IPR050153">
    <property type="entry name" value="Metal_Ion_Import_ABC"/>
</dbReference>
<dbReference type="SUPFAM" id="SSF52540">
    <property type="entry name" value="P-loop containing nucleoside triphosphate hydrolases"/>
    <property type="match status" value="1"/>
</dbReference>
<keyword evidence="3" id="KW-0547">Nucleotide-binding</keyword>
<dbReference type="AlphaFoldDB" id="A0A7G9GM13"/>
<dbReference type="PROSITE" id="PS50893">
    <property type="entry name" value="ABC_TRANSPORTER_2"/>
    <property type="match status" value="1"/>
</dbReference>
<evidence type="ECO:0000259" key="5">
    <source>
        <dbReference type="PROSITE" id="PS50893"/>
    </source>
</evidence>
<dbReference type="InterPro" id="IPR003439">
    <property type="entry name" value="ABC_transporter-like_ATP-bd"/>
</dbReference>
<keyword evidence="2" id="KW-0813">Transport</keyword>
<keyword evidence="4 6" id="KW-0067">ATP-binding</keyword>
<dbReference type="InterPro" id="IPR003593">
    <property type="entry name" value="AAA+_ATPase"/>
</dbReference>
<dbReference type="Gene3D" id="3.40.50.300">
    <property type="entry name" value="P-loop containing nucleotide triphosphate hydrolases"/>
    <property type="match status" value="1"/>
</dbReference>
<reference evidence="6 7" key="1">
    <citation type="submission" date="2020-08" db="EMBL/GenBank/DDBJ databases">
        <authorList>
            <person name="Liu C."/>
            <person name="Sun Q."/>
        </authorList>
    </citation>
    <scope>NUCLEOTIDE SEQUENCE [LARGE SCALE GENOMIC DNA]</scope>
    <source>
        <strain evidence="6 7">NSJ-61</strain>
    </source>
</reference>
<dbReference type="Pfam" id="PF00005">
    <property type="entry name" value="ABC_tran"/>
    <property type="match status" value="1"/>
</dbReference>
<evidence type="ECO:0000256" key="1">
    <source>
        <dbReference type="ARBA" id="ARBA00005417"/>
    </source>
</evidence>
<name>A0A7G9GM13_9FIRM</name>
<evidence type="ECO:0000313" key="7">
    <source>
        <dbReference type="Proteomes" id="UP000515856"/>
    </source>
</evidence>
<dbReference type="Proteomes" id="UP000515856">
    <property type="component" value="Chromosome"/>
</dbReference>
<dbReference type="EMBL" id="CP060636">
    <property type="protein sequence ID" value="QNM11845.1"/>
    <property type="molecule type" value="Genomic_DNA"/>
</dbReference>
<dbReference type="GO" id="GO:0005524">
    <property type="term" value="F:ATP binding"/>
    <property type="evidence" value="ECO:0007669"/>
    <property type="project" value="UniProtKB-KW"/>
</dbReference>
<accession>A0A7G9GM13</accession>
<dbReference type="CDD" id="cd03214">
    <property type="entry name" value="ABC_Iron-Siderophores_B12_Hemin"/>
    <property type="match status" value="1"/>
</dbReference>
<evidence type="ECO:0000256" key="3">
    <source>
        <dbReference type="ARBA" id="ARBA00022741"/>
    </source>
</evidence>
<dbReference type="GO" id="GO:0016887">
    <property type="term" value="F:ATP hydrolysis activity"/>
    <property type="evidence" value="ECO:0007669"/>
    <property type="project" value="InterPro"/>
</dbReference>
<dbReference type="SMART" id="SM00382">
    <property type="entry name" value="AAA"/>
    <property type="match status" value="1"/>
</dbReference>
<dbReference type="RefSeq" id="WP_117454594.1">
    <property type="nucleotide sequence ID" value="NZ_CP060636.1"/>
</dbReference>
<dbReference type="PANTHER" id="PTHR42734:SF6">
    <property type="entry name" value="MOLYBDATE IMPORT ATP-BINDING PROTEIN MOLC"/>
    <property type="match status" value="1"/>
</dbReference>
<protein>
    <submittedName>
        <fullName evidence="6">ABC transporter ATP-binding protein</fullName>
    </submittedName>
</protein>
<feature type="domain" description="ABC transporter" evidence="5">
    <location>
        <begin position="2"/>
        <end position="236"/>
    </location>
</feature>
<dbReference type="InterPro" id="IPR027417">
    <property type="entry name" value="P-loop_NTPase"/>
</dbReference>
<gene>
    <name evidence="6" type="ORF">H9Q80_16610</name>
</gene>
<keyword evidence="7" id="KW-1185">Reference proteome</keyword>
<evidence type="ECO:0000256" key="2">
    <source>
        <dbReference type="ARBA" id="ARBA00022448"/>
    </source>
</evidence>
<dbReference type="PANTHER" id="PTHR42734">
    <property type="entry name" value="METAL TRANSPORT SYSTEM ATP-BINDING PROTEIN TM_0124-RELATED"/>
    <property type="match status" value="1"/>
</dbReference>
<evidence type="ECO:0000256" key="4">
    <source>
        <dbReference type="ARBA" id="ARBA00022840"/>
    </source>
</evidence>
<organism evidence="6 7">
    <name type="scientific">[Eubacterium] hominis</name>
    <dbReference type="NCBI Taxonomy" id="2764325"/>
    <lineage>
        <taxon>Bacteria</taxon>
        <taxon>Bacillati</taxon>
        <taxon>Bacillota</taxon>
        <taxon>Erysipelotrichia</taxon>
        <taxon>Erysipelotrichales</taxon>
        <taxon>Erysipelotrichaceae</taxon>
        <taxon>Amedibacillus</taxon>
    </lineage>
</organism>